<dbReference type="EMBL" id="OZ034814">
    <property type="protein sequence ID" value="CAL1359189.1"/>
    <property type="molecule type" value="Genomic_DNA"/>
</dbReference>
<name>A0AAV2CST9_9ROSI</name>
<evidence type="ECO:0000313" key="1">
    <source>
        <dbReference type="EMBL" id="CAL1359189.1"/>
    </source>
</evidence>
<evidence type="ECO:0000313" key="2">
    <source>
        <dbReference type="Proteomes" id="UP001497516"/>
    </source>
</evidence>
<accession>A0AAV2CST9</accession>
<protein>
    <submittedName>
        <fullName evidence="1">Uncharacterized protein</fullName>
    </submittedName>
</protein>
<gene>
    <name evidence="1" type="ORF">LTRI10_LOCUS6692</name>
</gene>
<sequence>MSTLPSEFPHVSRNKSPIVSIRLGGISTAGLGGGRETVSTVLLGLVPTDRNSSLGRNGDISFLEETRI</sequence>
<organism evidence="1 2">
    <name type="scientific">Linum trigynum</name>
    <dbReference type="NCBI Taxonomy" id="586398"/>
    <lineage>
        <taxon>Eukaryota</taxon>
        <taxon>Viridiplantae</taxon>
        <taxon>Streptophyta</taxon>
        <taxon>Embryophyta</taxon>
        <taxon>Tracheophyta</taxon>
        <taxon>Spermatophyta</taxon>
        <taxon>Magnoliopsida</taxon>
        <taxon>eudicotyledons</taxon>
        <taxon>Gunneridae</taxon>
        <taxon>Pentapetalae</taxon>
        <taxon>rosids</taxon>
        <taxon>fabids</taxon>
        <taxon>Malpighiales</taxon>
        <taxon>Linaceae</taxon>
        <taxon>Linum</taxon>
    </lineage>
</organism>
<keyword evidence="2" id="KW-1185">Reference proteome</keyword>
<reference evidence="1 2" key="1">
    <citation type="submission" date="2024-04" db="EMBL/GenBank/DDBJ databases">
        <authorList>
            <person name="Fracassetti M."/>
        </authorList>
    </citation>
    <scope>NUCLEOTIDE SEQUENCE [LARGE SCALE GENOMIC DNA]</scope>
</reference>
<proteinExistence type="predicted"/>
<dbReference type="AlphaFoldDB" id="A0AAV2CST9"/>
<dbReference type="Proteomes" id="UP001497516">
    <property type="component" value="Chromosome 10"/>
</dbReference>